<feature type="region of interest" description="Disordered" evidence="6">
    <location>
        <begin position="1"/>
        <end position="25"/>
    </location>
</feature>
<feature type="compositionally biased region" description="Pro residues" evidence="6">
    <location>
        <begin position="156"/>
        <end position="168"/>
    </location>
</feature>
<dbReference type="RefSeq" id="WP_166754112.1">
    <property type="nucleotide sequence ID" value="NZ_BAABJU010000009.1"/>
</dbReference>
<dbReference type="SUPFAM" id="SSF55961">
    <property type="entry name" value="Bet v1-like"/>
    <property type="match status" value="1"/>
</dbReference>
<reference evidence="9 10" key="3">
    <citation type="submission" date="2020-02" db="EMBL/GenBank/DDBJ databases">
        <title>Sequencing the genomes of 1000 actinobacteria strains.</title>
        <authorList>
            <person name="Klenk H.-P."/>
        </authorList>
    </citation>
    <scope>NUCLEOTIDE SEQUENCE [LARGE SCALE GENOMIC DNA]</scope>
    <source>
        <strain evidence="9 10">DSM 45201</strain>
    </source>
</reference>
<dbReference type="Proteomes" id="UP000648663">
    <property type="component" value="Unassembled WGS sequence"/>
</dbReference>
<dbReference type="PROSITE" id="PS51296">
    <property type="entry name" value="RIESKE"/>
    <property type="match status" value="1"/>
</dbReference>
<dbReference type="Gene3D" id="3.90.380.10">
    <property type="entry name" value="Naphthalene 1,2-dioxygenase Alpha Subunit, Chain A, domain 1"/>
    <property type="match status" value="1"/>
</dbReference>
<dbReference type="InterPro" id="IPR036922">
    <property type="entry name" value="Rieske_2Fe-2S_sf"/>
</dbReference>
<keyword evidence="1" id="KW-0001">2Fe-2S</keyword>
<keyword evidence="5" id="KW-0411">Iron-sulfur</keyword>
<evidence type="ECO:0000256" key="1">
    <source>
        <dbReference type="ARBA" id="ARBA00022714"/>
    </source>
</evidence>
<evidence type="ECO:0000256" key="3">
    <source>
        <dbReference type="ARBA" id="ARBA00023002"/>
    </source>
</evidence>
<dbReference type="EMBL" id="JAAMPA010000001">
    <property type="protein sequence ID" value="NIH66539.1"/>
    <property type="molecule type" value="Genomic_DNA"/>
</dbReference>
<dbReference type="GO" id="GO:0004497">
    <property type="term" value="F:monooxygenase activity"/>
    <property type="evidence" value="ECO:0007669"/>
    <property type="project" value="UniProtKB-ARBA"/>
</dbReference>
<reference evidence="11" key="2">
    <citation type="journal article" date="2019" name="Int. J. Syst. Evol. Microbiol.">
        <title>The Global Catalogue of Microorganisms (GCM) 10K type strain sequencing project: providing services to taxonomists for standard genome sequencing and annotation.</title>
        <authorList>
            <consortium name="The Broad Institute Genomics Platform"/>
            <consortium name="The Broad Institute Genome Sequencing Center for Infectious Disease"/>
            <person name="Wu L."/>
            <person name="Ma J."/>
        </authorList>
    </citation>
    <scope>NUCLEOTIDE SEQUENCE [LARGE SCALE GENOMIC DNA]</scope>
    <source>
        <strain evidence="11">CGMCC 4.5581</strain>
    </source>
</reference>
<dbReference type="InterPro" id="IPR050584">
    <property type="entry name" value="Cholesterol_7-desaturase"/>
</dbReference>
<dbReference type="Gene3D" id="2.102.10.10">
    <property type="entry name" value="Rieske [2Fe-2S] iron-sulphur domain"/>
    <property type="match status" value="1"/>
</dbReference>
<protein>
    <submittedName>
        <fullName evidence="9">Nitrite reductase/ring-hydroxylating ferredoxin subunit</fullName>
    </submittedName>
</protein>
<organism evidence="9 10">
    <name type="scientific">Modestobacter marinus</name>
    <dbReference type="NCBI Taxonomy" id="477641"/>
    <lineage>
        <taxon>Bacteria</taxon>
        <taxon>Bacillati</taxon>
        <taxon>Actinomycetota</taxon>
        <taxon>Actinomycetes</taxon>
        <taxon>Geodermatophilales</taxon>
        <taxon>Geodermatophilaceae</taxon>
        <taxon>Modestobacter</taxon>
    </lineage>
</organism>
<evidence type="ECO:0000256" key="2">
    <source>
        <dbReference type="ARBA" id="ARBA00022723"/>
    </source>
</evidence>
<reference evidence="8" key="4">
    <citation type="submission" date="2024-05" db="EMBL/GenBank/DDBJ databases">
        <authorList>
            <person name="Sun Q."/>
            <person name="Zhou Y."/>
        </authorList>
    </citation>
    <scope>NUCLEOTIDE SEQUENCE</scope>
    <source>
        <strain evidence="8">CGMCC 4.5581</strain>
    </source>
</reference>
<accession>A0A846LSV4</accession>
<dbReference type="Pfam" id="PF19112">
    <property type="entry name" value="VanA_C"/>
    <property type="match status" value="1"/>
</dbReference>
<evidence type="ECO:0000313" key="10">
    <source>
        <dbReference type="Proteomes" id="UP000552836"/>
    </source>
</evidence>
<evidence type="ECO:0000256" key="6">
    <source>
        <dbReference type="SAM" id="MobiDB-lite"/>
    </source>
</evidence>
<name>A0A846LSV4_9ACTN</name>
<feature type="compositionally biased region" description="Polar residues" evidence="6">
    <location>
        <begin position="1"/>
        <end position="15"/>
    </location>
</feature>
<sequence length="443" mass="46533">MASSRTTPSGTTSCRTGAPGTDGRAAAGTGWYAVARSSEVGTTPRQVGAGGQPYVVLRTRPGAEVTALSARCPHRLVPLTTATVVDGRVRCAYHGWEFNAEGRCVEIPSLGPVGTPPPRADLSAPWAVEERDGWVWLAPDPTPVPRPPRTNGTTPSPEPVPDLPPPDGPVLDNLHPALEHAWHPVAPAAGLRAGGYLQTRLLGRTWTVHRRADGALDADPPAWGVVEHLGLVWIAPAEPRAELLAVPETADPLAASGWLAPVRSAASAGALADAFLDVSRRPPGRPAPEPAVPEVTHDPDGFSGVQEEPLRARRVTSVHRAPFQLLRREQDLPTGAVTTVVRLLQPEDADSTRVHTCVLVRQAGGAVSPDTLAAALASAAAELEEDLALLARWGSTGLPLLPRDELHLRADRLGVALRRTLADFAADCAAADQAEALQGRATA</sequence>
<keyword evidence="11" id="KW-1185">Reference proteome</keyword>
<feature type="region of interest" description="Disordered" evidence="6">
    <location>
        <begin position="281"/>
        <end position="301"/>
    </location>
</feature>
<keyword evidence="2" id="KW-0479">Metal-binding</keyword>
<gene>
    <name evidence="9" type="ORF">FB380_000985</name>
    <name evidence="8" type="ORF">GCM10011589_20850</name>
</gene>
<comment type="caution">
    <text evidence="9">The sequence shown here is derived from an EMBL/GenBank/DDBJ whole genome shotgun (WGS) entry which is preliminary data.</text>
</comment>
<evidence type="ECO:0000313" key="11">
    <source>
        <dbReference type="Proteomes" id="UP000648663"/>
    </source>
</evidence>
<dbReference type="GO" id="GO:0051537">
    <property type="term" value="F:2 iron, 2 sulfur cluster binding"/>
    <property type="evidence" value="ECO:0007669"/>
    <property type="project" value="UniProtKB-KW"/>
</dbReference>
<feature type="region of interest" description="Disordered" evidence="6">
    <location>
        <begin position="138"/>
        <end position="169"/>
    </location>
</feature>
<evidence type="ECO:0000259" key="7">
    <source>
        <dbReference type="PROSITE" id="PS51296"/>
    </source>
</evidence>
<keyword evidence="3" id="KW-0560">Oxidoreductase</keyword>
<dbReference type="InterPro" id="IPR017941">
    <property type="entry name" value="Rieske_2Fe-2S"/>
</dbReference>
<dbReference type="EMBL" id="BMMI01000003">
    <property type="protein sequence ID" value="GGL64491.1"/>
    <property type="molecule type" value="Genomic_DNA"/>
</dbReference>
<dbReference type="Proteomes" id="UP000552836">
    <property type="component" value="Unassembled WGS sequence"/>
</dbReference>
<dbReference type="GO" id="GO:0016705">
    <property type="term" value="F:oxidoreductase activity, acting on paired donors, with incorporation or reduction of molecular oxygen"/>
    <property type="evidence" value="ECO:0007669"/>
    <property type="project" value="UniProtKB-ARBA"/>
</dbReference>
<evidence type="ECO:0000313" key="8">
    <source>
        <dbReference type="EMBL" id="GGL64491.1"/>
    </source>
</evidence>
<dbReference type="Pfam" id="PF00355">
    <property type="entry name" value="Rieske"/>
    <property type="match status" value="1"/>
</dbReference>
<dbReference type="GO" id="GO:0046872">
    <property type="term" value="F:metal ion binding"/>
    <property type="evidence" value="ECO:0007669"/>
    <property type="project" value="UniProtKB-KW"/>
</dbReference>
<dbReference type="InterPro" id="IPR044043">
    <property type="entry name" value="VanA_C_cat"/>
</dbReference>
<proteinExistence type="predicted"/>
<dbReference type="Gene3D" id="2.20.25.680">
    <property type="match status" value="1"/>
</dbReference>
<evidence type="ECO:0000256" key="4">
    <source>
        <dbReference type="ARBA" id="ARBA00023004"/>
    </source>
</evidence>
<dbReference type="SUPFAM" id="SSF50022">
    <property type="entry name" value="ISP domain"/>
    <property type="match status" value="1"/>
</dbReference>
<dbReference type="PANTHER" id="PTHR21266:SF60">
    <property type="entry name" value="3-KETOSTEROID-9-ALPHA-MONOOXYGENASE, OXYGENASE COMPONENT"/>
    <property type="match status" value="1"/>
</dbReference>
<dbReference type="PANTHER" id="PTHR21266">
    <property type="entry name" value="IRON-SULFUR DOMAIN CONTAINING PROTEIN"/>
    <property type="match status" value="1"/>
</dbReference>
<reference evidence="8" key="1">
    <citation type="journal article" date="2014" name="Int. J. Syst. Evol. Microbiol.">
        <title>Complete genome of a new Firmicutes species belonging to the dominant human colonic microbiota ('Ruminococcus bicirculans') reveals two chromosomes and a selective capacity to utilize plant glucans.</title>
        <authorList>
            <consortium name="NISC Comparative Sequencing Program"/>
            <person name="Wegmann U."/>
            <person name="Louis P."/>
            <person name="Goesmann A."/>
            <person name="Henrissat B."/>
            <person name="Duncan S.H."/>
            <person name="Flint H.J."/>
        </authorList>
    </citation>
    <scope>NUCLEOTIDE SEQUENCE</scope>
    <source>
        <strain evidence="8">CGMCC 4.5581</strain>
    </source>
</reference>
<evidence type="ECO:0000256" key="5">
    <source>
        <dbReference type="ARBA" id="ARBA00023014"/>
    </source>
</evidence>
<dbReference type="AlphaFoldDB" id="A0A846LSV4"/>
<evidence type="ECO:0000313" key="9">
    <source>
        <dbReference type="EMBL" id="NIH66539.1"/>
    </source>
</evidence>
<keyword evidence="4" id="KW-0408">Iron</keyword>
<feature type="domain" description="Rieske" evidence="7">
    <location>
        <begin position="31"/>
        <end position="137"/>
    </location>
</feature>